<dbReference type="RefSeq" id="WP_231044558.1">
    <property type="nucleotide sequence ID" value="NZ_CP106881.1"/>
</dbReference>
<feature type="domain" description="Cytochrome c" evidence="6">
    <location>
        <begin position="50"/>
        <end position="153"/>
    </location>
</feature>
<organism evidence="7 8">
    <name type="scientific">Comamonas endophytica</name>
    <dbReference type="NCBI Taxonomy" id="2949090"/>
    <lineage>
        <taxon>Bacteria</taxon>
        <taxon>Pseudomonadati</taxon>
        <taxon>Pseudomonadota</taxon>
        <taxon>Betaproteobacteria</taxon>
        <taxon>Burkholderiales</taxon>
        <taxon>Comamonadaceae</taxon>
        <taxon>Comamonas</taxon>
    </lineage>
</organism>
<protein>
    <submittedName>
        <fullName evidence="7">Cytochrome c</fullName>
    </submittedName>
</protein>
<dbReference type="InterPro" id="IPR014353">
    <property type="entry name" value="Membr-bd_ADH_cyt_c"/>
</dbReference>
<keyword evidence="3 4" id="KW-0408">Iron</keyword>
<dbReference type="EMBL" id="CP106881">
    <property type="protein sequence ID" value="UYG51230.1"/>
    <property type="molecule type" value="Genomic_DNA"/>
</dbReference>
<evidence type="ECO:0000256" key="2">
    <source>
        <dbReference type="ARBA" id="ARBA00022723"/>
    </source>
</evidence>
<dbReference type="SUPFAM" id="SSF46626">
    <property type="entry name" value="Cytochrome c"/>
    <property type="match status" value="3"/>
</dbReference>
<feature type="domain" description="Cytochrome c" evidence="6">
    <location>
        <begin position="312"/>
        <end position="402"/>
    </location>
</feature>
<dbReference type="Gene3D" id="1.10.760.10">
    <property type="entry name" value="Cytochrome c-like domain"/>
    <property type="match status" value="3"/>
</dbReference>
<dbReference type="InterPro" id="IPR036909">
    <property type="entry name" value="Cyt_c-like_dom_sf"/>
</dbReference>
<feature type="signal peptide" evidence="5">
    <location>
        <begin position="1"/>
        <end position="24"/>
    </location>
</feature>
<dbReference type="Proteomes" id="UP001162800">
    <property type="component" value="Chromosome"/>
</dbReference>
<keyword evidence="1 4" id="KW-0349">Heme</keyword>
<evidence type="ECO:0000256" key="5">
    <source>
        <dbReference type="SAM" id="SignalP"/>
    </source>
</evidence>
<evidence type="ECO:0000313" key="7">
    <source>
        <dbReference type="EMBL" id="UYG51230.1"/>
    </source>
</evidence>
<dbReference type="PIRSF" id="PIRSF000018">
    <property type="entry name" value="Mb_ADH_cyt_c"/>
    <property type="match status" value="1"/>
</dbReference>
<keyword evidence="5" id="KW-0732">Signal</keyword>
<keyword evidence="2 4" id="KW-0479">Metal-binding</keyword>
<feature type="chain" id="PRO_5046565399" evidence="5">
    <location>
        <begin position="25"/>
        <end position="423"/>
    </location>
</feature>
<proteinExistence type="predicted"/>
<dbReference type="PROSITE" id="PS51007">
    <property type="entry name" value="CYTC"/>
    <property type="match status" value="3"/>
</dbReference>
<feature type="domain" description="Cytochrome c" evidence="6">
    <location>
        <begin position="195"/>
        <end position="299"/>
    </location>
</feature>
<evidence type="ECO:0000259" key="6">
    <source>
        <dbReference type="PROSITE" id="PS51007"/>
    </source>
</evidence>
<dbReference type="Pfam" id="PF00034">
    <property type="entry name" value="Cytochrom_C"/>
    <property type="match status" value="2"/>
</dbReference>
<evidence type="ECO:0000256" key="1">
    <source>
        <dbReference type="ARBA" id="ARBA00022617"/>
    </source>
</evidence>
<gene>
    <name evidence="7" type="ORF">M9799_14330</name>
</gene>
<name>A0ABY6G880_9BURK</name>
<accession>A0ABY6G880</accession>
<keyword evidence="8" id="KW-1185">Reference proteome</keyword>
<dbReference type="PROSITE" id="PS51257">
    <property type="entry name" value="PROKAR_LIPOPROTEIN"/>
    <property type="match status" value="1"/>
</dbReference>
<dbReference type="InterPro" id="IPR009056">
    <property type="entry name" value="Cyt_c-like_dom"/>
</dbReference>
<evidence type="ECO:0000313" key="8">
    <source>
        <dbReference type="Proteomes" id="UP001162800"/>
    </source>
</evidence>
<reference evidence="7" key="1">
    <citation type="submission" date="2022-09" db="EMBL/GenBank/DDBJ databases">
        <title>The complete genome of Acidovorax sp. 5MLIR.</title>
        <authorList>
            <person name="Liu L."/>
            <person name="Yue J."/>
            <person name="Yang F."/>
            <person name="Yuan J."/>
            <person name="Li L."/>
        </authorList>
    </citation>
    <scope>NUCLEOTIDE SEQUENCE</scope>
    <source>
        <strain evidence="7">5MLIR</strain>
    </source>
</reference>
<evidence type="ECO:0000256" key="4">
    <source>
        <dbReference type="PROSITE-ProRule" id="PRU00433"/>
    </source>
</evidence>
<evidence type="ECO:0000256" key="3">
    <source>
        <dbReference type="ARBA" id="ARBA00023004"/>
    </source>
</evidence>
<dbReference type="PANTHER" id="PTHR35008">
    <property type="entry name" value="BLL4482 PROTEIN-RELATED"/>
    <property type="match status" value="1"/>
</dbReference>
<sequence length="423" mass="45048">MKSCWIQCLLALAALLVACTAAVAWLNLRGEAPAPQLWREPGTPATVSSALLEKGAYLARAGNCMGCHTAQGGKEYAGGRGIETPFGVVYAPNLTPDAETGLGRWTSDAFWRALHHGRSQDGRLLYPAFPYPQYTRVQREDANALFAYLQSLAPVSAPNKAHRLEFPFNTQAALAVWRALYFRAAEWVPQASATAEWNRGAYLVQGLGHCAACHAARNAWGGSVEEGLLRGGMMALQDWYAPALGGTHAGQQDLVRLLQTGVSAHASVSGPMAEVVFRSTQYLSGADLQAIAVYLQSLPAPPTPAAPVARATDTRLGAKLYAQHCAQCHGAQGEGRPGAINALAGNPAVNLEDASNVVRMVLQGGYPPATAGNPRPYGMPPFSHQLSDAEIAAVASFVRQSWGNMAPAVGTIEVYRAREKRQH</sequence>
<dbReference type="PANTHER" id="PTHR35008:SF4">
    <property type="entry name" value="BLL4482 PROTEIN"/>
    <property type="match status" value="1"/>
</dbReference>
<dbReference type="InterPro" id="IPR051459">
    <property type="entry name" value="Cytochrome_c-type_DH"/>
</dbReference>